<organism evidence="3 4">
    <name type="scientific">Paraphoma chrysanthemicola</name>
    <dbReference type="NCBI Taxonomy" id="798071"/>
    <lineage>
        <taxon>Eukaryota</taxon>
        <taxon>Fungi</taxon>
        <taxon>Dikarya</taxon>
        <taxon>Ascomycota</taxon>
        <taxon>Pezizomycotina</taxon>
        <taxon>Dothideomycetes</taxon>
        <taxon>Pleosporomycetidae</taxon>
        <taxon>Pleosporales</taxon>
        <taxon>Pleosporineae</taxon>
        <taxon>Phaeosphaeriaceae</taxon>
        <taxon>Paraphoma</taxon>
    </lineage>
</organism>
<reference evidence="3" key="1">
    <citation type="journal article" date="2021" name="Nat. Commun.">
        <title>Genetic determinants of endophytism in the Arabidopsis root mycobiome.</title>
        <authorList>
            <person name="Mesny F."/>
            <person name="Miyauchi S."/>
            <person name="Thiergart T."/>
            <person name="Pickel B."/>
            <person name="Atanasova L."/>
            <person name="Karlsson M."/>
            <person name="Huettel B."/>
            <person name="Barry K.W."/>
            <person name="Haridas S."/>
            <person name="Chen C."/>
            <person name="Bauer D."/>
            <person name="Andreopoulos W."/>
            <person name="Pangilinan J."/>
            <person name="LaButti K."/>
            <person name="Riley R."/>
            <person name="Lipzen A."/>
            <person name="Clum A."/>
            <person name="Drula E."/>
            <person name="Henrissat B."/>
            <person name="Kohler A."/>
            <person name="Grigoriev I.V."/>
            <person name="Martin F.M."/>
            <person name="Hacquard S."/>
        </authorList>
    </citation>
    <scope>NUCLEOTIDE SEQUENCE</scope>
    <source>
        <strain evidence="3">MPI-SDFR-AT-0120</strain>
    </source>
</reference>
<accession>A0A8K0R6W5</accession>
<evidence type="ECO:0000313" key="3">
    <source>
        <dbReference type="EMBL" id="KAH7087490.1"/>
    </source>
</evidence>
<evidence type="ECO:0000256" key="1">
    <source>
        <dbReference type="SAM" id="MobiDB-lite"/>
    </source>
</evidence>
<comment type="caution">
    <text evidence="3">The sequence shown here is derived from an EMBL/GenBank/DDBJ whole genome shotgun (WGS) entry which is preliminary data.</text>
</comment>
<evidence type="ECO:0000313" key="4">
    <source>
        <dbReference type="Proteomes" id="UP000813461"/>
    </source>
</evidence>
<name>A0A8K0R6W5_9PLEO</name>
<dbReference type="AlphaFoldDB" id="A0A8K0R6W5"/>
<feature type="region of interest" description="Disordered" evidence="1">
    <location>
        <begin position="226"/>
        <end position="285"/>
    </location>
</feature>
<dbReference type="Pfam" id="PF12756">
    <property type="entry name" value="zf-C2H2_2"/>
    <property type="match status" value="1"/>
</dbReference>
<dbReference type="PANTHER" id="PTHR13182">
    <property type="entry name" value="ZINC FINGER PROTEIN 622"/>
    <property type="match status" value="1"/>
</dbReference>
<dbReference type="SMART" id="SM00355">
    <property type="entry name" value="ZnF_C2H2"/>
    <property type="match status" value="3"/>
</dbReference>
<sequence length="349" mass="39155">MASKRQVFPCNTCSINFTTSELQRSHMRQSWHINNLRRRVAELPALSEQQFGEEDNVQKANHRRRSSEEQRESRALPQPTEAPSDSSLTNDTATAPNRPTTFTSTQCLFCTTVSPTLDENMSHMSSVHGLFIPSPERLSDLPSFLGYLATIIFDYNECLHCGATKSNVKSVQTHMRDKGHCMIHLDPDSELLDFWELSDSEGEDTPLEEHLSAVKLSDTELRLPSGAIINSRSDTTHPRTKPSLAQTRSKSSQQRIKRDERRAITAAASDSTPADGPDSRPSHTDRHVAVRGEMGLTGVSEAQKRALVVTEKKMRRREAVAKAAMRHAIEQQPQKTIYYKTENPVYQAG</sequence>
<gene>
    <name evidence="3" type="ORF">FB567DRAFT_628445</name>
</gene>
<dbReference type="PROSITE" id="PS00028">
    <property type="entry name" value="ZINC_FINGER_C2H2_1"/>
    <property type="match status" value="1"/>
</dbReference>
<protein>
    <submittedName>
        <fullName evidence="3">C2H2 type zinc-finger-domain-containing protein</fullName>
    </submittedName>
</protein>
<keyword evidence="3" id="KW-0479">Metal-binding</keyword>
<dbReference type="Proteomes" id="UP000813461">
    <property type="component" value="Unassembled WGS sequence"/>
</dbReference>
<dbReference type="PANTHER" id="PTHR13182:SF8">
    <property type="entry name" value="CYTOPLASMIC 60S SUBUNIT BIOGENESIS FACTOR ZNF622"/>
    <property type="match status" value="1"/>
</dbReference>
<feature type="compositionally biased region" description="Polar residues" evidence="1">
    <location>
        <begin position="243"/>
        <end position="254"/>
    </location>
</feature>
<dbReference type="InterPro" id="IPR013087">
    <property type="entry name" value="Znf_C2H2_type"/>
</dbReference>
<feature type="region of interest" description="Disordered" evidence="1">
    <location>
        <begin position="47"/>
        <end position="99"/>
    </location>
</feature>
<dbReference type="GO" id="GO:0042273">
    <property type="term" value="P:ribosomal large subunit biogenesis"/>
    <property type="evidence" value="ECO:0007669"/>
    <property type="project" value="TreeGrafter"/>
</dbReference>
<evidence type="ECO:0000259" key="2">
    <source>
        <dbReference type="PROSITE" id="PS00028"/>
    </source>
</evidence>
<dbReference type="InterPro" id="IPR036236">
    <property type="entry name" value="Znf_C2H2_sf"/>
</dbReference>
<feature type="compositionally biased region" description="Polar residues" evidence="1">
    <location>
        <begin position="81"/>
        <end position="99"/>
    </location>
</feature>
<keyword evidence="4" id="KW-1185">Reference proteome</keyword>
<proteinExistence type="predicted"/>
<dbReference type="GO" id="GO:0008270">
    <property type="term" value="F:zinc ion binding"/>
    <property type="evidence" value="ECO:0007669"/>
    <property type="project" value="UniProtKB-KW"/>
</dbReference>
<feature type="domain" description="C2H2-type" evidence="2">
    <location>
        <begin position="10"/>
        <end position="32"/>
    </location>
</feature>
<dbReference type="EMBL" id="JAGMVJ010000009">
    <property type="protein sequence ID" value="KAH7087490.1"/>
    <property type="molecule type" value="Genomic_DNA"/>
</dbReference>
<dbReference type="InterPro" id="IPR041661">
    <property type="entry name" value="ZN622/Rei1/Reh1_Znf-C2H2"/>
</dbReference>
<keyword evidence="3" id="KW-0862">Zinc</keyword>
<dbReference type="InterPro" id="IPR040025">
    <property type="entry name" value="Znf622/Rei1/Reh1"/>
</dbReference>
<keyword evidence="3" id="KW-0863">Zinc-finger</keyword>
<dbReference type="SUPFAM" id="SSF57667">
    <property type="entry name" value="beta-beta-alpha zinc fingers"/>
    <property type="match status" value="1"/>
</dbReference>
<dbReference type="OrthoDB" id="19329at2759"/>
<dbReference type="GO" id="GO:0030687">
    <property type="term" value="C:preribosome, large subunit precursor"/>
    <property type="evidence" value="ECO:0007669"/>
    <property type="project" value="TreeGrafter"/>
</dbReference>